<keyword evidence="1" id="KW-0732">Signal</keyword>
<keyword evidence="3" id="KW-1185">Reference proteome</keyword>
<dbReference type="AlphaFoldDB" id="A0A1B1Y341"/>
<proteinExistence type="predicted"/>
<dbReference type="EMBL" id="CP014224">
    <property type="protein sequence ID" value="ANW95195.1"/>
    <property type="molecule type" value="Genomic_DNA"/>
</dbReference>
<evidence type="ECO:0000313" key="2">
    <source>
        <dbReference type="EMBL" id="ANW95195.1"/>
    </source>
</evidence>
<feature type="chain" id="PRO_5008532369" evidence="1">
    <location>
        <begin position="23"/>
        <end position="246"/>
    </location>
</feature>
<gene>
    <name evidence="2" type="ORF">AXE80_02360</name>
</gene>
<organism evidence="2 3">
    <name type="scientific">Wenyingzhuangia fucanilytica</name>
    <dbReference type="NCBI Taxonomy" id="1790137"/>
    <lineage>
        <taxon>Bacteria</taxon>
        <taxon>Pseudomonadati</taxon>
        <taxon>Bacteroidota</taxon>
        <taxon>Flavobacteriia</taxon>
        <taxon>Flavobacteriales</taxon>
        <taxon>Flavobacteriaceae</taxon>
        <taxon>Wenyingzhuangia</taxon>
    </lineage>
</organism>
<protein>
    <submittedName>
        <fullName evidence="2">Uncharacterized protein</fullName>
    </submittedName>
</protein>
<evidence type="ECO:0000313" key="3">
    <source>
        <dbReference type="Proteomes" id="UP000092967"/>
    </source>
</evidence>
<feature type="signal peptide" evidence="1">
    <location>
        <begin position="1"/>
        <end position="22"/>
    </location>
</feature>
<evidence type="ECO:0000256" key="1">
    <source>
        <dbReference type="SAM" id="SignalP"/>
    </source>
</evidence>
<accession>A0A1B1Y341</accession>
<reference evidence="2 3" key="1">
    <citation type="submission" date="2016-02" db="EMBL/GenBank/DDBJ databases">
        <authorList>
            <person name="Wen L."/>
            <person name="He K."/>
            <person name="Yang H."/>
        </authorList>
    </citation>
    <scope>NUCLEOTIDE SEQUENCE [LARGE SCALE GENOMIC DNA]</scope>
    <source>
        <strain evidence="2 3">CZ1127</strain>
    </source>
</reference>
<dbReference type="STRING" id="1790137.AXE80_02360"/>
<dbReference type="RefSeq" id="WP_068824300.1">
    <property type="nucleotide sequence ID" value="NZ_CP014224.1"/>
</dbReference>
<dbReference type="OrthoDB" id="1274006at2"/>
<sequence length="246" mass="28062">MNQVKTFIPLLFISLFSLTAFSQNKLDQYKYVSIPKQLSLQKSPNQYQINSILRDYLNKYDFVSFIQGENYPDDVKPCEILSLNADKSGFLSTKTVLTFTDCYGNNVYTSIEGVSRTKEFKLAYYEALRETLKDPNIQNHKYTGQNLTAQKTVDKNEPTSAKASFILEFKNTKYTFVETAVKDEYNVLVNQESIGTLKKESNNDQYILEAGPMSGTGNFDDFGNFTLTRVNPVNNIKITDIMARVN</sequence>
<dbReference type="KEGG" id="wfu:AXE80_02360"/>
<dbReference type="Proteomes" id="UP000092967">
    <property type="component" value="Chromosome"/>
</dbReference>
<name>A0A1B1Y341_9FLAO</name>